<feature type="transmembrane region" description="Helical" evidence="8">
    <location>
        <begin position="305"/>
        <end position="324"/>
    </location>
</feature>
<feature type="transmembrane region" description="Helical" evidence="8">
    <location>
        <begin position="505"/>
        <end position="523"/>
    </location>
</feature>
<gene>
    <name evidence="10" type="ORF">NEZAVI_LOCUS9691</name>
</gene>
<proteinExistence type="inferred from homology"/>
<dbReference type="InterPro" id="IPR036259">
    <property type="entry name" value="MFS_trans_sf"/>
</dbReference>
<dbReference type="GO" id="GO:0043252">
    <property type="term" value="P:sodium-independent organic anion transport"/>
    <property type="evidence" value="ECO:0007669"/>
    <property type="project" value="TreeGrafter"/>
</dbReference>
<organism evidence="10 11">
    <name type="scientific">Nezara viridula</name>
    <name type="common">Southern green stink bug</name>
    <name type="synonym">Cimex viridulus</name>
    <dbReference type="NCBI Taxonomy" id="85310"/>
    <lineage>
        <taxon>Eukaryota</taxon>
        <taxon>Metazoa</taxon>
        <taxon>Ecdysozoa</taxon>
        <taxon>Arthropoda</taxon>
        <taxon>Hexapoda</taxon>
        <taxon>Insecta</taxon>
        <taxon>Pterygota</taxon>
        <taxon>Neoptera</taxon>
        <taxon>Paraneoptera</taxon>
        <taxon>Hemiptera</taxon>
        <taxon>Heteroptera</taxon>
        <taxon>Panheteroptera</taxon>
        <taxon>Pentatomomorpha</taxon>
        <taxon>Pentatomoidea</taxon>
        <taxon>Pentatomidae</taxon>
        <taxon>Pentatominae</taxon>
        <taxon>Nezara</taxon>
    </lineage>
</organism>
<evidence type="ECO:0000259" key="9">
    <source>
        <dbReference type="PROSITE" id="PS51465"/>
    </source>
</evidence>
<comment type="similarity">
    <text evidence="2 8">Belongs to the organo anion transporter (TC 2.A.60) family.</text>
</comment>
<dbReference type="SUPFAM" id="SSF103473">
    <property type="entry name" value="MFS general substrate transporter"/>
    <property type="match status" value="1"/>
</dbReference>
<reference evidence="10" key="1">
    <citation type="submission" date="2022-01" db="EMBL/GenBank/DDBJ databases">
        <authorList>
            <person name="King R."/>
        </authorList>
    </citation>
    <scope>NUCLEOTIDE SEQUENCE</scope>
</reference>
<keyword evidence="11" id="KW-1185">Reference proteome</keyword>
<feature type="transmembrane region" description="Helical" evidence="8">
    <location>
        <begin position="224"/>
        <end position="244"/>
    </location>
</feature>
<feature type="transmembrane region" description="Helical" evidence="8">
    <location>
        <begin position="141"/>
        <end position="161"/>
    </location>
</feature>
<dbReference type="PROSITE" id="PS51465">
    <property type="entry name" value="KAZAL_2"/>
    <property type="match status" value="1"/>
</dbReference>
<evidence type="ECO:0000313" key="10">
    <source>
        <dbReference type="EMBL" id="CAH1400456.1"/>
    </source>
</evidence>
<evidence type="ECO:0000256" key="3">
    <source>
        <dbReference type="ARBA" id="ARBA00022475"/>
    </source>
</evidence>
<protein>
    <recommendedName>
        <fullName evidence="8">Solute carrier organic anion transporter family member</fullName>
    </recommendedName>
</protein>
<comment type="caution">
    <text evidence="8">Lacks conserved residue(s) required for the propagation of feature annotation.</text>
</comment>
<evidence type="ECO:0000256" key="6">
    <source>
        <dbReference type="ARBA" id="ARBA00023136"/>
    </source>
</evidence>
<dbReference type="InterPro" id="IPR004156">
    <property type="entry name" value="OATP"/>
</dbReference>
<dbReference type="CDD" id="cd17336">
    <property type="entry name" value="MFS_SLCO_OATP"/>
    <property type="match status" value="1"/>
</dbReference>
<keyword evidence="6 8" id="KW-0472">Membrane</keyword>
<dbReference type="GO" id="GO:0015347">
    <property type="term" value="F:sodium-independent organic anion transmembrane transporter activity"/>
    <property type="evidence" value="ECO:0007669"/>
    <property type="project" value="TreeGrafter"/>
</dbReference>
<comment type="subcellular location">
    <subcellularLocation>
        <location evidence="1 8">Cell membrane</location>
        <topology evidence="1 8">Multi-pass membrane protein</topology>
    </subcellularLocation>
</comment>
<keyword evidence="7" id="KW-1015">Disulfide bond</keyword>
<dbReference type="Gene3D" id="1.20.1250.20">
    <property type="entry name" value="MFS general substrate transporter like domains"/>
    <property type="match status" value="1"/>
</dbReference>
<keyword evidence="4 8" id="KW-0812">Transmembrane</keyword>
<evidence type="ECO:0000256" key="1">
    <source>
        <dbReference type="ARBA" id="ARBA00004651"/>
    </source>
</evidence>
<sequence>MTVYGVLGAVQAMAYVYFISTLTTIEKRFGIQSKTTGFMLSGNEISQILFSLVLTYYGGQRNRPVWIAWGVTFSAVSCFVLALPHFLYGAGTSALALTEEYKDIFGLNETQIEIKEKSELCSKEISPRDCTPKDYSVVPPLLVFMSQFILGIGTTLYFSLGQTYIDDNSKKTNTPMILGTTMALRTIGPSIGFVIGYLCLSIYIDPRLTPIIGRKDPRWLGAWWLGWIVLGSMMFILAVLLGMFPKKLRPNLNKIDNVCPMTDQSSQHRTSDVNSNGTGLLIKDDKMPKLKDFPTALMRLLKNKLLVINIFSGVFYILGASGYITYMTKYMEIQFQRTSASANIVLGPVILLSMVFGFLISGYVISRYKPRPTYLLGWNVVVGICFVIGEFAYIFISCEAPNLVGYDMVTKNLQTINDCNANCGCDNLKYSPVCLEAARLTFYSPCHAGCRTVHVEDKVSTYGNCSCTTFNNPVTIPALHNESKYEYETSGGSVMKGGTCKTYCGYNYIIFVIISCIMQWLGSSGKIGNILVNYRAVAPEDKSFAQGLALLLISLMAFIPGPILFGYIIDSSCLIWEENCGVKGSCTFYDRDSFRHYMNGTAASLTLIGVVLDVIVCYLGRDLSLYDEENEFEERNNICTKIKRVNADEKIR</sequence>
<evidence type="ECO:0000256" key="5">
    <source>
        <dbReference type="ARBA" id="ARBA00022989"/>
    </source>
</evidence>
<keyword evidence="3" id="KW-1003">Cell membrane</keyword>
<dbReference type="GO" id="GO:0006811">
    <property type="term" value="P:monoatomic ion transport"/>
    <property type="evidence" value="ECO:0007669"/>
    <property type="project" value="UniProtKB-KW"/>
</dbReference>
<dbReference type="Proteomes" id="UP001152798">
    <property type="component" value="Chromosome 4"/>
</dbReference>
<feature type="transmembrane region" description="Helical" evidence="8">
    <location>
        <begin position="376"/>
        <end position="396"/>
    </location>
</feature>
<dbReference type="AlphaFoldDB" id="A0A9P0HEB7"/>
<dbReference type="NCBIfam" id="TIGR00805">
    <property type="entry name" value="oat"/>
    <property type="match status" value="1"/>
</dbReference>
<evidence type="ECO:0000256" key="4">
    <source>
        <dbReference type="ARBA" id="ARBA00022692"/>
    </source>
</evidence>
<evidence type="ECO:0000256" key="2">
    <source>
        <dbReference type="ARBA" id="ARBA00009657"/>
    </source>
</evidence>
<feature type="transmembrane region" description="Helical" evidence="8">
    <location>
        <begin position="544"/>
        <end position="569"/>
    </location>
</feature>
<feature type="transmembrane region" description="Helical" evidence="8">
    <location>
        <begin position="344"/>
        <end position="364"/>
    </location>
</feature>
<evidence type="ECO:0000313" key="11">
    <source>
        <dbReference type="Proteomes" id="UP001152798"/>
    </source>
</evidence>
<keyword evidence="8" id="KW-0813">Transport</keyword>
<dbReference type="InterPro" id="IPR002350">
    <property type="entry name" value="Kazal_dom"/>
</dbReference>
<name>A0A9P0HEB7_NEZVI</name>
<dbReference type="GO" id="GO:0005886">
    <property type="term" value="C:plasma membrane"/>
    <property type="evidence" value="ECO:0007669"/>
    <property type="project" value="UniProtKB-SubCell"/>
</dbReference>
<evidence type="ECO:0000256" key="7">
    <source>
        <dbReference type="ARBA" id="ARBA00023157"/>
    </source>
</evidence>
<dbReference type="Pfam" id="PF03137">
    <property type="entry name" value="OATP"/>
    <property type="match status" value="1"/>
</dbReference>
<dbReference type="PANTHER" id="PTHR11388">
    <property type="entry name" value="ORGANIC ANION TRANSPORTER"/>
    <property type="match status" value="1"/>
</dbReference>
<evidence type="ECO:0000256" key="8">
    <source>
        <dbReference type="RuleBase" id="RU362056"/>
    </source>
</evidence>
<dbReference type="OrthoDB" id="5062115at2759"/>
<feature type="domain" description="Kazal-like" evidence="9">
    <location>
        <begin position="413"/>
        <end position="466"/>
    </location>
</feature>
<dbReference type="PANTHER" id="PTHR11388:SF131">
    <property type="entry name" value="SOLUTE CARRIER ORGANIC ANION TRANSPORTER FAMILY MEMBER"/>
    <property type="match status" value="1"/>
</dbReference>
<dbReference type="EMBL" id="OV725080">
    <property type="protein sequence ID" value="CAH1400456.1"/>
    <property type="molecule type" value="Genomic_DNA"/>
</dbReference>
<keyword evidence="8" id="KW-0406">Ion transport</keyword>
<feature type="transmembrane region" description="Helical" evidence="8">
    <location>
        <begin position="6"/>
        <end position="25"/>
    </location>
</feature>
<feature type="transmembrane region" description="Helical" evidence="8">
    <location>
        <begin position="597"/>
        <end position="619"/>
    </location>
</feature>
<accession>A0A9P0HEB7</accession>
<keyword evidence="5 8" id="KW-1133">Transmembrane helix</keyword>
<feature type="transmembrane region" description="Helical" evidence="8">
    <location>
        <begin position="182"/>
        <end position="204"/>
    </location>
</feature>
<feature type="transmembrane region" description="Helical" evidence="8">
    <location>
        <begin position="66"/>
        <end position="88"/>
    </location>
</feature>